<comment type="similarity">
    <text evidence="1 7 8">Belongs to the HAM1 NTPase family.</text>
</comment>
<keyword evidence="6 7" id="KW-0546">Nucleotide metabolism</keyword>
<evidence type="ECO:0000256" key="1">
    <source>
        <dbReference type="ARBA" id="ARBA00008023"/>
    </source>
</evidence>
<comment type="catalytic activity">
    <reaction evidence="7">
        <text>ITP + H2O = IMP + diphosphate + H(+)</text>
        <dbReference type="Rhea" id="RHEA:29399"/>
        <dbReference type="ChEBI" id="CHEBI:15377"/>
        <dbReference type="ChEBI" id="CHEBI:15378"/>
        <dbReference type="ChEBI" id="CHEBI:33019"/>
        <dbReference type="ChEBI" id="CHEBI:58053"/>
        <dbReference type="ChEBI" id="CHEBI:61402"/>
        <dbReference type="EC" id="3.6.1.66"/>
    </reaction>
</comment>
<comment type="catalytic activity">
    <reaction evidence="7">
        <text>dITP + H2O = dIMP + diphosphate + H(+)</text>
        <dbReference type="Rhea" id="RHEA:28342"/>
        <dbReference type="ChEBI" id="CHEBI:15377"/>
        <dbReference type="ChEBI" id="CHEBI:15378"/>
        <dbReference type="ChEBI" id="CHEBI:33019"/>
        <dbReference type="ChEBI" id="CHEBI:61194"/>
        <dbReference type="ChEBI" id="CHEBI:61382"/>
        <dbReference type="EC" id="3.6.1.66"/>
    </reaction>
</comment>
<dbReference type="InterPro" id="IPR020922">
    <property type="entry name" value="dITP/XTP_pyrophosphatase"/>
</dbReference>
<comment type="function">
    <text evidence="7">Pyrophosphatase that catalyzes the hydrolysis of nucleoside triphosphates to their monophosphate derivatives, with a high preference for the non-canonical purine nucleotides XTP (xanthosine triphosphate), dITP (deoxyinosine triphosphate) and ITP. Seems to function as a house-cleaning enzyme that removes non-canonical purine nucleotides from the nucleotide pool, thus preventing their incorporation into DNA/RNA and avoiding chromosomal lesions.</text>
</comment>
<dbReference type="EC" id="3.6.1.66" evidence="7"/>
<feature type="binding site" evidence="7">
    <location>
        <begin position="181"/>
        <end position="182"/>
    </location>
    <ligand>
        <name>substrate</name>
    </ligand>
</feature>
<dbReference type="NCBIfam" id="TIGR00042">
    <property type="entry name" value="RdgB/HAM1 family non-canonical purine NTP pyrophosphatase"/>
    <property type="match status" value="1"/>
</dbReference>
<dbReference type="PANTHER" id="PTHR11067">
    <property type="entry name" value="INOSINE TRIPHOSPHATE PYROPHOSPHATASE/HAM1 PROTEIN"/>
    <property type="match status" value="1"/>
</dbReference>
<dbReference type="PANTHER" id="PTHR11067:SF9">
    <property type="entry name" value="INOSINE TRIPHOSPHATE PYROPHOSPHATASE"/>
    <property type="match status" value="1"/>
</dbReference>
<evidence type="ECO:0000313" key="9">
    <source>
        <dbReference type="EMBL" id="MBP2033214.1"/>
    </source>
</evidence>
<dbReference type="GO" id="GO:0036220">
    <property type="term" value="F:ITP diphosphatase activity"/>
    <property type="evidence" value="ECO:0007669"/>
    <property type="project" value="UniProtKB-EC"/>
</dbReference>
<comment type="subunit">
    <text evidence="7">Homodimer.</text>
</comment>
<keyword evidence="5 7" id="KW-0460">Magnesium</keyword>
<dbReference type="NCBIfam" id="NF011397">
    <property type="entry name" value="PRK14822.1"/>
    <property type="match status" value="1"/>
</dbReference>
<dbReference type="SUPFAM" id="SSF52972">
    <property type="entry name" value="ITPase-like"/>
    <property type="match status" value="1"/>
</dbReference>
<feature type="binding site" evidence="7">
    <location>
        <position position="70"/>
    </location>
    <ligand>
        <name>Mg(2+)</name>
        <dbReference type="ChEBI" id="CHEBI:18420"/>
    </ligand>
</feature>
<dbReference type="HAMAP" id="MF_01405">
    <property type="entry name" value="Non_canon_purine_NTPase"/>
    <property type="match status" value="1"/>
</dbReference>
<evidence type="ECO:0000256" key="5">
    <source>
        <dbReference type="ARBA" id="ARBA00022842"/>
    </source>
</evidence>
<evidence type="ECO:0000256" key="8">
    <source>
        <dbReference type="RuleBase" id="RU003781"/>
    </source>
</evidence>
<feature type="active site" description="Proton acceptor" evidence="7">
    <location>
        <position position="70"/>
    </location>
</feature>
<dbReference type="EMBL" id="JAGGLM010000011">
    <property type="protein sequence ID" value="MBP2033214.1"/>
    <property type="molecule type" value="Genomic_DNA"/>
</dbReference>
<name>A0ABS4KT43_9CLOT</name>
<keyword evidence="4 7" id="KW-0378">Hydrolase</keyword>
<comment type="caution">
    <text evidence="9">The sequence shown here is derived from an EMBL/GenBank/DDBJ whole genome shotgun (WGS) entry which is preliminary data.</text>
</comment>
<accession>A0ABS4KT43</accession>
<sequence length="200" mass="22364">MKKLIIASNNKNKIREIKQIFSDYPVEIFSMKEAGVNIDVVEDGNTFMENAYKKAKQIHDITGGMVLADDSGIMVKGLNGAPGIYSARFCGEHGNDKKNNEKLLKLLSEKSEDDRKAKFVCAIVLILENNEPLKVIGEVNGVVAHKELGENNFGYDPLFYVPEYNMTFAQMPAELKNSISHRANALKALKERIDVIKKES</sequence>
<dbReference type="InterPro" id="IPR029001">
    <property type="entry name" value="ITPase-like_fam"/>
</dbReference>
<comment type="catalytic activity">
    <reaction evidence="7">
        <text>XTP + H2O = XMP + diphosphate + H(+)</text>
        <dbReference type="Rhea" id="RHEA:28610"/>
        <dbReference type="ChEBI" id="CHEBI:15377"/>
        <dbReference type="ChEBI" id="CHEBI:15378"/>
        <dbReference type="ChEBI" id="CHEBI:33019"/>
        <dbReference type="ChEBI" id="CHEBI:57464"/>
        <dbReference type="ChEBI" id="CHEBI:61314"/>
        <dbReference type="EC" id="3.6.1.66"/>
    </reaction>
</comment>
<dbReference type="InterPro" id="IPR002637">
    <property type="entry name" value="RdgB/HAM1"/>
</dbReference>
<feature type="binding site" evidence="7">
    <location>
        <position position="71"/>
    </location>
    <ligand>
        <name>substrate</name>
    </ligand>
</feature>
<evidence type="ECO:0000256" key="2">
    <source>
        <dbReference type="ARBA" id="ARBA00022723"/>
    </source>
</evidence>
<dbReference type="Pfam" id="PF01725">
    <property type="entry name" value="Ham1p_like"/>
    <property type="match status" value="1"/>
</dbReference>
<gene>
    <name evidence="9" type="ORF">J2Z42_001901</name>
</gene>
<evidence type="ECO:0000256" key="7">
    <source>
        <dbReference type="HAMAP-Rule" id="MF_01405"/>
    </source>
</evidence>
<comment type="caution">
    <text evidence="7">Lacks conserved residue(s) required for the propagation of feature annotation.</text>
</comment>
<organism evidence="9 10">
    <name type="scientific">Clostridium algifaecis</name>
    <dbReference type="NCBI Taxonomy" id="1472040"/>
    <lineage>
        <taxon>Bacteria</taxon>
        <taxon>Bacillati</taxon>
        <taxon>Bacillota</taxon>
        <taxon>Clostridia</taxon>
        <taxon>Eubacteriales</taxon>
        <taxon>Clostridiaceae</taxon>
        <taxon>Clostridium</taxon>
    </lineage>
</organism>
<dbReference type="Proteomes" id="UP001519307">
    <property type="component" value="Unassembled WGS sequence"/>
</dbReference>
<evidence type="ECO:0000256" key="4">
    <source>
        <dbReference type="ARBA" id="ARBA00022801"/>
    </source>
</evidence>
<feature type="binding site" evidence="7">
    <location>
        <begin position="153"/>
        <end position="156"/>
    </location>
    <ligand>
        <name>substrate</name>
    </ligand>
</feature>
<proteinExistence type="inferred from homology"/>
<reference evidence="9 10" key="1">
    <citation type="submission" date="2021-03" db="EMBL/GenBank/DDBJ databases">
        <title>Genomic Encyclopedia of Type Strains, Phase IV (KMG-IV): sequencing the most valuable type-strain genomes for metagenomic binning, comparative biology and taxonomic classification.</title>
        <authorList>
            <person name="Goeker M."/>
        </authorList>
    </citation>
    <scope>NUCLEOTIDE SEQUENCE [LARGE SCALE GENOMIC DNA]</scope>
    <source>
        <strain evidence="9 10">DSM 28783</strain>
    </source>
</reference>
<evidence type="ECO:0000256" key="3">
    <source>
        <dbReference type="ARBA" id="ARBA00022741"/>
    </source>
</evidence>
<comment type="cofactor">
    <cofactor evidence="7">
        <name>Mg(2+)</name>
        <dbReference type="ChEBI" id="CHEBI:18420"/>
    </cofactor>
    <text evidence="7">Binds 1 Mg(2+) ion per subunit.</text>
</comment>
<evidence type="ECO:0000313" key="10">
    <source>
        <dbReference type="Proteomes" id="UP001519307"/>
    </source>
</evidence>
<keyword evidence="2 7" id="KW-0479">Metal-binding</keyword>
<dbReference type="Gene3D" id="3.90.950.10">
    <property type="match status" value="1"/>
</dbReference>
<feature type="binding site" evidence="7">
    <location>
        <begin position="8"/>
        <end position="13"/>
    </location>
    <ligand>
        <name>substrate</name>
    </ligand>
</feature>
<keyword evidence="3 7" id="KW-0547">Nucleotide-binding</keyword>
<dbReference type="CDD" id="cd00515">
    <property type="entry name" value="HAM1"/>
    <property type="match status" value="1"/>
</dbReference>
<feature type="binding site" evidence="7">
    <location>
        <position position="176"/>
    </location>
    <ligand>
        <name>substrate</name>
    </ligand>
</feature>
<dbReference type="RefSeq" id="WP_209702364.1">
    <property type="nucleotide sequence ID" value="NZ_JAGGLM010000011.1"/>
</dbReference>
<keyword evidence="10" id="KW-1185">Reference proteome</keyword>
<protein>
    <recommendedName>
        <fullName evidence="7">dITP/XTP pyrophosphatase</fullName>
        <ecNumber evidence="7">3.6.1.66</ecNumber>
    </recommendedName>
    <alternativeName>
        <fullName evidence="7">Non-canonical purine NTP pyrophosphatase</fullName>
    </alternativeName>
    <alternativeName>
        <fullName evidence="7">Non-standard purine NTP pyrophosphatase</fullName>
    </alternativeName>
    <alternativeName>
        <fullName evidence="7">Nucleoside-triphosphate diphosphatase</fullName>
    </alternativeName>
    <alternativeName>
        <fullName evidence="7">Nucleoside-triphosphate pyrophosphatase</fullName>
        <shortName evidence="7">NTPase</shortName>
    </alternativeName>
</protein>
<evidence type="ECO:0000256" key="6">
    <source>
        <dbReference type="ARBA" id="ARBA00023080"/>
    </source>
</evidence>